<evidence type="ECO:0000259" key="4">
    <source>
        <dbReference type="PROSITE" id="PS01124"/>
    </source>
</evidence>
<dbReference type="PROSITE" id="PS01124">
    <property type="entry name" value="HTH_ARAC_FAMILY_2"/>
    <property type="match status" value="1"/>
</dbReference>
<dbReference type="GO" id="GO:0003700">
    <property type="term" value="F:DNA-binding transcription factor activity"/>
    <property type="evidence" value="ECO:0007669"/>
    <property type="project" value="InterPro"/>
</dbReference>
<protein>
    <recommendedName>
        <fullName evidence="4">HTH araC/xylS-type domain-containing protein</fullName>
    </recommendedName>
</protein>
<dbReference type="PANTHER" id="PTHR43280">
    <property type="entry name" value="ARAC-FAMILY TRANSCRIPTIONAL REGULATOR"/>
    <property type="match status" value="1"/>
</dbReference>
<dbReference type="STRING" id="1409788.NC99_34580"/>
<dbReference type="GO" id="GO:0043565">
    <property type="term" value="F:sequence-specific DNA binding"/>
    <property type="evidence" value="ECO:0007669"/>
    <property type="project" value="InterPro"/>
</dbReference>
<dbReference type="PRINTS" id="PR00032">
    <property type="entry name" value="HTHARAC"/>
</dbReference>
<accession>A0A0L8V5I4</accession>
<dbReference type="PANTHER" id="PTHR43280:SF28">
    <property type="entry name" value="HTH-TYPE TRANSCRIPTIONAL ACTIVATOR RHAS"/>
    <property type="match status" value="1"/>
</dbReference>
<evidence type="ECO:0000256" key="2">
    <source>
        <dbReference type="ARBA" id="ARBA00023125"/>
    </source>
</evidence>
<evidence type="ECO:0000313" key="5">
    <source>
        <dbReference type="EMBL" id="KOH43689.1"/>
    </source>
</evidence>
<gene>
    <name evidence="5" type="ORF">NC99_34580</name>
</gene>
<dbReference type="AlphaFoldDB" id="A0A0L8V5I4"/>
<proteinExistence type="predicted"/>
<dbReference type="InterPro" id="IPR018062">
    <property type="entry name" value="HTH_AraC-typ_CS"/>
</dbReference>
<evidence type="ECO:0000256" key="3">
    <source>
        <dbReference type="ARBA" id="ARBA00023163"/>
    </source>
</evidence>
<reference evidence="6" key="1">
    <citation type="submission" date="2015-07" db="EMBL/GenBank/DDBJ databases">
        <title>Genome sequencing of Sunxiuqinia dokdonensis strain SK.</title>
        <authorList>
            <person name="Ahn S."/>
            <person name="Kim B.-C."/>
        </authorList>
    </citation>
    <scope>NUCLEOTIDE SEQUENCE [LARGE SCALE GENOMIC DNA]</scope>
    <source>
        <strain evidence="6">SK</strain>
    </source>
</reference>
<dbReference type="SMART" id="SM00342">
    <property type="entry name" value="HTH_ARAC"/>
    <property type="match status" value="1"/>
</dbReference>
<evidence type="ECO:0000256" key="1">
    <source>
        <dbReference type="ARBA" id="ARBA00023015"/>
    </source>
</evidence>
<comment type="caution">
    <text evidence="5">The sequence shown here is derived from an EMBL/GenBank/DDBJ whole genome shotgun (WGS) entry which is preliminary data.</text>
</comment>
<dbReference type="Proteomes" id="UP000036958">
    <property type="component" value="Unassembled WGS sequence"/>
</dbReference>
<dbReference type="SUPFAM" id="SSF46689">
    <property type="entry name" value="Homeodomain-like"/>
    <property type="match status" value="1"/>
</dbReference>
<keyword evidence="1" id="KW-0805">Transcription regulation</keyword>
<dbReference type="InterPro" id="IPR009057">
    <property type="entry name" value="Homeodomain-like_sf"/>
</dbReference>
<organism evidence="5 6">
    <name type="scientific">Sunxiuqinia dokdonensis</name>
    <dbReference type="NCBI Taxonomy" id="1409788"/>
    <lineage>
        <taxon>Bacteria</taxon>
        <taxon>Pseudomonadati</taxon>
        <taxon>Bacteroidota</taxon>
        <taxon>Bacteroidia</taxon>
        <taxon>Marinilabiliales</taxon>
        <taxon>Prolixibacteraceae</taxon>
        <taxon>Sunxiuqinia</taxon>
    </lineage>
</organism>
<dbReference type="InterPro" id="IPR018060">
    <property type="entry name" value="HTH_AraC"/>
</dbReference>
<dbReference type="InterPro" id="IPR020449">
    <property type="entry name" value="Tscrpt_reg_AraC-type_HTH"/>
</dbReference>
<keyword evidence="3" id="KW-0804">Transcription</keyword>
<evidence type="ECO:0000313" key="6">
    <source>
        <dbReference type="Proteomes" id="UP000036958"/>
    </source>
</evidence>
<keyword evidence="6" id="KW-1185">Reference proteome</keyword>
<dbReference type="Gene3D" id="1.10.10.60">
    <property type="entry name" value="Homeodomain-like"/>
    <property type="match status" value="1"/>
</dbReference>
<feature type="domain" description="HTH araC/xylS-type" evidence="4">
    <location>
        <begin position="76"/>
        <end position="145"/>
    </location>
</feature>
<keyword evidence="2" id="KW-0238">DNA-binding</keyword>
<dbReference type="Pfam" id="PF12833">
    <property type="entry name" value="HTH_18"/>
    <property type="match status" value="1"/>
</dbReference>
<name>A0A0L8V5I4_9BACT</name>
<dbReference type="EMBL" id="LGIA01000180">
    <property type="protein sequence ID" value="KOH43689.1"/>
    <property type="molecule type" value="Genomic_DNA"/>
</dbReference>
<sequence>MGEVITTEPKNEIEHIDELKAELQKLGFKLLEEKKMQLVEQIKGCVMYWIQHAITGKEKWTFSRFLVLKVNRDYGYLSTVFSEVENTTIEKYIILQKIRKAKELITFDELNFTEISYELGYSSPAHFSNQFKTVTGYSPRQFKKMIKIAENQKIM</sequence>
<dbReference type="PROSITE" id="PS00041">
    <property type="entry name" value="HTH_ARAC_FAMILY_1"/>
    <property type="match status" value="1"/>
</dbReference>